<dbReference type="OrthoDB" id="915634at2"/>
<feature type="domain" description="MobA/VirD2-like nuclease" evidence="1">
    <location>
        <begin position="46"/>
        <end position="151"/>
    </location>
</feature>
<dbReference type="AlphaFoldDB" id="A0A3R6ATG7"/>
<reference evidence="2 3" key="1">
    <citation type="submission" date="2019-01" db="EMBL/GenBank/DDBJ databases">
        <title>Whole Genome of Ornithobacterium rhinotracheale FARPER-174b.</title>
        <authorList>
            <person name="Tataje-Lavanda L.A."/>
            <person name="Montalvan A."/>
            <person name="Montesinos R."/>
            <person name="Zimic M."/>
            <person name="Fernandez-Sanchez M."/>
            <person name="Fernandez-Diaz M."/>
        </authorList>
    </citation>
    <scope>NUCLEOTIDE SEQUENCE [LARGE SCALE GENOMIC DNA]</scope>
    <source>
        <strain evidence="2 3">FARPER-174b</strain>
    </source>
</reference>
<dbReference type="InterPro" id="IPR005094">
    <property type="entry name" value="Endonuclease_MobA/VirD2"/>
</dbReference>
<accession>A0A3R6ATG7</accession>
<dbReference type="NCBIfam" id="NF041325">
    <property type="entry name" value="Bacteroid_MobB"/>
    <property type="match status" value="1"/>
</dbReference>
<proteinExistence type="predicted"/>
<dbReference type="RefSeq" id="WP_128500751.1">
    <property type="nucleotide sequence ID" value="NZ_CP035107.1"/>
</dbReference>
<sequence>MVAKIGRGSNLLGVLLYNYEKVEDDNGNILHTHHMIHPLDGQWDTSVLARSFEPYLIANQRTEKPILHISINPDPKDEVSDNDFKEIAAEYMQEMGYGNQPFVVFKHSDIERTHIHIVSVCVDEQGKKINDAFEKRKSMRVCRALEEKFGLQSALDKKEGEDKVLFQPVDYRKADIKSQLASIVRYIHQYYQFQSLGEYTALLKLLNIGTEKVEGELHREHRRGLVYFALDENGEKASNPFKSSLFGKKAGLPSLEKQMEKHKPHLKKQDKSTLKQHIKNALKTTQSKAEFRKALVPHKISVVFRENDQGRLYGVTFINHNTRCVWNGSRLGKDFSANFFHQYFAGQNDQQITEQTTEQSQFSYPEELKNSNDNNFQETTYYEYEYDYLTIKTLFSLLPENQGVDYEEEAFIHRMRRKKKKVKKRKK</sequence>
<dbReference type="EMBL" id="CP035107">
    <property type="protein sequence ID" value="QAR30249.1"/>
    <property type="molecule type" value="Genomic_DNA"/>
</dbReference>
<dbReference type="Proteomes" id="UP000287701">
    <property type="component" value="Chromosome"/>
</dbReference>
<evidence type="ECO:0000259" key="1">
    <source>
        <dbReference type="Pfam" id="PF03432"/>
    </source>
</evidence>
<gene>
    <name evidence="2" type="ORF">EQP59_02185</name>
</gene>
<dbReference type="Pfam" id="PF03432">
    <property type="entry name" value="Relaxase"/>
    <property type="match status" value="1"/>
</dbReference>
<name>A0A3R6ATG7_ORNRH</name>
<organism evidence="2 3">
    <name type="scientific">Ornithobacterium rhinotracheale</name>
    <dbReference type="NCBI Taxonomy" id="28251"/>
    <lineage>
        <taxon>Bacteria</taxon>
        <taxon>Pseudomonadati</taxon>
        <taxon>Bacteroidota</taxon>
        <taxon>Flavobacteriia</taxon>
        <taxon>Flavobacteriales</taxon>
        <taxon>Weeksellaceae</taxon>
        <taxon>Ornithobacterium</taxon>
    </lineage>
</organism>
<protein>
    <submittedName>
        <fullName evidence="2">Relaxase</fullName>
    </submittedName>
</protein>
<evidence type="ECO:0000313" key="3">
    <source>
        <dbReference type="Proteomes" id="UP000287701"/>
    </source>
</evidence>
<evidence type="ECO:0000313" key="2">
    <source>
        <dbReference type="EMBL" id="QAR30249.1"/>
    </source>
</evidence>